<dbReference type="InterPro" id="IPR022998">
    <property type="entry name" value="ThiamineP_synth_TenI"/>
</dbReference>
<dbReference type="InterPro" id="IPR036206">
    <property type="entry name" value="ThiamineP_synth_sf"/>
</dbReference>
<keyword evidence="2" id="KW-0784">Thiamine biosynthesis</keyword>
<organism evidence="4 5">
    <name type="scientific">Parageobacillus thermantarcticus</name>
    <dbReference type="NCBI Taxonomy" id="186116"/>
    <lineage>
        <taxon>Bacteria</taxon>
        <taxon>Bacillati</taxon>
        <taxon>Bacillota</taxon>
        <taxon>Bacilli</taxon>
        <taxon>Bacillales</taxon>
        <taxon>Anoxybacillaceae</taxon>
        <taxon>Parageobacillus</taxon>
    </lineage>
</organism>
<dbReference type="PANTHER" id="PTHR20857:SF22">
    <property type="entry name" value="THIAZOLE TAUTOMERASE"/>
    <property type="match status" value="1"/>
</dbReference>
<dbReference type="GO" id="GO:0004789">
    <property type="term" value="F:thiamine-phosphate diphosphorylase activity"/>
    <property type="evidence" value="ECO:0007669"/>
    <property type="project" value="TreeGrafter"/>
</dbReference>
<feature type="domain" description="Thiamine phosphate synthase/TenI" evidence="3">
    <location>
        <begin position="24"/>
        <end position="181"/>
    </location>
</feature>
<evidence type="ECO:0000313" key="5">
    <source>
        <dbReference type="Proteomes" id="UP000198650"/>
    </source>
</evidence>
<dbReference type="SUPFAM" id="SSF51391">
    <property type="entry name" value="Thiamin phosphate synthase"/>
    <property type="match status" value="1"/>
</dbReference>
<reference evidence="5" key="1">
    <citation type="submission" date="2016-10" db="EMBL/GenBank/DDBJ databases">
        <authorList>
            <person name="Varghese N."/>
            <person name="Submissions S."/>
        </authorList>
    </citation>
    <scope>NUCLEOTIDE SEQUENCE [LARGE SCALE GENOMIC DNA]</scope>
    <source>
        <strain evidence="5">M1</strain>
    </source>
</reference>
<dbReference type="Proteomes" id="UP000198650">
    <property type="component" value="Unassembled WGS sequence"/>
</dbReference>
<evidence type="ECO:0000313" key="4">
    <source>
        <dbReference type="EMBL" id="SFA45428.1"/>
    </source>
</evidence>
<dbReference type="EMBL" id="FOJS01000009">
    <property type="protein sequence ID" value="SFA45428.1"/>
    <property type="molecule type" value="Genomic_DNA"/>
</dbReference>
<evidence type="ECO:0000259" key="3">
    <source>
        <dbReference type="Pfam" id="PF02581"/>
    </source>
</evidence>
<dbReference type="CDD" id="cd00564">
    <property type="entry name" value="TMP_TenI"/>
    <property type="match status" value="1"/>
</dbReference>
<dbReference type="InterPro" id="IPR013785">
    <property type="entry name" value="Aldolase_TIM"/>
</dbReference>
<dbReference type="PANTHER" id="PTHR20857">
    <property type="entry name" value="THIAMINE-PHOSPHATE PYROPHOSPHORYLASE"/>
    <property type="match status" value="1"/>
</dbReference>
<gene>
    <name evidence="4" type="ORF">SAMN05192569_100968</name>
</gene>
<dbReference type="GO" id="GO:0005737">
    <property type="term" value="C:cytoplasm"/>
    <property type="evidence" value="ECO:0007669"/>
    <property type="project" value="TreeGrafter"/>
</dbReference>
<dbReference type="STRING" id="186116.SAMN05192569_100968"/>
<sequence length="202" mass="22115">MERQFHIISTGKQPLEQFVAICARVHPYVDAIHVREKMKTAREISEFLTALIKRGVPPKKIIVNDRIDVAAVFGVKGVQLAHHSLSVQQVKRHFPSLSVGCSVHSLEEAMEAEKSGADYCIYGHIFPTASKLGVPPRGIESLRNVINHVKIPVIAIGGIRSDNAEQVLRAGAHGIAVMSAVFFAEDPVGEAKKLVRIVKEMA</sequence>
<dbReference type="Pfam" id="PF02581">
    <property type="entry name" value="TMP-TENI"/>
    <property type="match status" value="1"/>
</dbReference>
<dbReference type="OrthoDB" id="9815348at2"/>
<evidence type="ECO:0000256" key="2">
    <source>
        <dbReference type="ARBA" id="ARBA00022977"/>
    </source>
</evidence>
<proteinExistence type="predicted"/>
<comment type="pathway">
    <text evidence="1">Cofactor biosynthesis; thiamine diphosphate biosynthesis.</text>
</comment>
<protein>
    <submittedName>
        <fullName evidence="4">Thiazole tautomerase (Transcriptional regulator TenI)</fullName>
    </submittedName>
</protein>
<evidence type="ECO:0000256" key="1">
    <source>
        <dbReference type="ARBA" id="ARBA00004948"/>
    </source>
</evidence>
<dbReference type="NCBIfam" id="NF005819">
    <property type="entry name" value="PRK07695.1"/>
    <property type="match status" value="1"/>
</dbReference>
<dbReference type="GO" id="GO:0009228">
    <property type="term" value="P:thiamine biosynthetic process"/>
    <property type="evidence" value="ECO:0007669"/>
    <property type="project" value="UniProtKB-KW"/>
</dbReference>
<accession>A0A1I0T0V9</accession>
<keyword evidence="5" id="KW-1185">Reference proteome</keyword>
<name>A0A1I0T0V9_9BACL</name>
<dbReference type="Gene3D" id="3.20.20.70">
    <property type="entry name" value="Aldolase class I"/>
    <property type="match status" value="1"/>
</dbReference>
<dbReference type="AlphaFoldDB" id="A0A1I0T0V9"/>